<proteinExistence type="predicted"/>
<organism evidence="3 4">
    <name type="scientific">Collybiopsis confluens</name>
    <dbReference type="NCBI Taxonomy" id="2823264"/>
    <lineage>
        <taxon>Eukaryota</taxon>
        <taxon>Fungi</taxon>
        <taxon>Dikarya</taxon>
        <taxon>Basidiomycota</taxon>
        <taxon>Agaricomycotina</taxon>
        <taxon>Agaricomycetes</taxon>
        <taxon>Agaricomycetidae</taxon>
        <taxon>Agaricales</taxon>
        <taxon>Marasmiineae</taxon>
        <taxon>Omphalotaceae</taxon>
        <taxon>Collybiopsis</taxon>
    </lineage>
</organism>
<dbReference type="InterPro" id="IPR001173">
    <property type="entry name" value="Glyco_trans_2-like"/>
</dbReference>
<reference evidence="3 4" key="1">
    <citation type="journal article" date="2020" name="ISME J.">
        <title>Uncovering the hidden diversity of litter-decomposition mechanisms in mushroom-forming fungi.</title>
        <authorList>
            <person name="Floudas D."/>
            <person name="Bentzer J."/>
            <person name="Ahren D."/>
            <person name="Johansson T."/>
            <person name="Persson P."/>
            <person name="Tunlid A."/>
        </authorList>
    </citation>
    <scope>NUCLEOTIDE SEQUENCE [LARGE SCALE GENOMIC DNA]</scope>
    <source>
        <strain evidence="3 4">CBS 406.79</strain>
    </source>
</reference>
<dbReference type="PANTHER" id="PTHR35408">
    <property type="entry name" value="CHROMOSOME 15, WHOLE GENOME SHOTGUN SEQUENCE"/>
    <property type="match status" value="1"/>
</dbReference>
<evidence type="ECO:0000313" key="2">
    <source>
        <dbReference type="EMBL" id="KAF5348622.1"/>
    </source>
</evidence>
<dbReference type="Proteomes" id="UP000518752">
    <property type="component" value="Unassembled WGS sequence"/>
</dbReference>
<evidence type="ECO:0000313" key="3">
    <source>
        <dbReference type="EMBL" id="KAF5370414.1"/>
    </source>
</evidence>
<evidence type="ECO:0000259" key="1">
    <source>
        <dbReference type="Pfam" id="PF13632"/>
    </source>
</evidence>
<evidence type="ECO:0000313" key="4">
    <source>
        <dbReference type="Proteomes" id="UP000518752"/>
    </source>
</evidence>
<comment type="caution">
    <text evidence="3">The sequence shown here is derived from an EMBL/GenBank/DDBJ whole genome shotgun (WGS) entry which is preliminary data.</text>
</comment>
<dbReference type="AlphaFoldDB" id="A0A8H5GSI9"/>
<sequence>MRVSLIISSRMGLHILRGELTNVSRTDVRMEKSRLLLDITHSLRWKAVQNASFIDPADGKREFWSEASVSEDFDLALRLLLKGYTLRWATGVLV</sequence>
<dbReference type="EMBL" id="JAACJN010000122">
    <property type="protein sequence ID" value="KAF5370414.1"/>
    <property type="molecule type" value="Genomic_DNA"/>
</dbReference>
<dbReference type="EMBL" id="JAACJN010000316">
    <property type="protein sequence ID" value="KAF5348622.1"/>
    <property type="molecule type" value="Genomic_DNA"/>
</dbReference>
<protein>
    <recommendedName>
        <fullName evidence="1">Glycosyltransferase 2-like domain-containing protein</fullName>
    </recommendedName>
</protein>
<name>A0A8H5GSI9_9AGAR</name>
<feature type="domain" description="Glycosyltransferase 2-like" evidence="1">
    <location>
        <begin position="42"/>
        <end position="92"/>
    </location>
</feature>
<dbReference type="PANTHER" id="PTHR35408:SF3">
    <property type="entry name" value="GLYCOSYLTRANSFERASE 2-LIKE DOMAIN-CONTAINING PROTEIN"/>
    <property type="match status" value="1"/>
</dbReference>
<dbReference type="Pfam" id="PF13632">
    <property type="entry name" value="Glyco_trans_2_3"/>
    <property type="match status" value="1"/>
</dbReference>
<keyword evidence="4" id="KW-1185">Reference proteome</keyword>
<accession>A0A8H5GSI9</accession>
<dbReference type="OrthoDB" id="3040107at2759"/>
<gene>
    <name evidence="3" type="ORF">D9757_013149</name>
    <name evidence="2" type="ORF">D9757_014468</name>
</gene>